<evidence type="ECO:0008006" key="4">
    <source>
        <dbReference type="Google" id="ProtNLM"/>
    </source>
</evidence>
<sequence length="421" mass="47417">MSISQSTYEPLTEQFLERLGFDWRRRTRLLADLEANLATLGEREHGMWYAVDGLRHLGEPGLRTSRTRLSEELDARSLFALVIQACVVRDTHRFATCAAMAEALPHLRSAFISALDWVTPADVQVASSHTQAPTEMSRLVRLRLRTHARFDIATHPAPDAQSPEGLRLLLRAARLCNRPDWVPVRALTHIASDTRTLRALCRHQLLFGSEAERDAVLEQHFERALEPGIDGERWSALFAAEPGTRGRRFLRALYERTGSDRRMLIALGWHGSVQSVPHLVTLLENPTHARTAAHVLTMITGAVPDRDGWLAPAPPAGLLRDPARPKPDPDRDLPWPEHRGFVNWWAQHRTSFDSEQPYLLGQPRTPHKLLTLLRHAPLNWRAAAAWMLQRHTPGCALDTTAPASMQYATLARLDPDLEPTS</sequence>
<name>A0A323UZP8_9RHOO</name>
<evidence type="ECO:0000313" key="2">
    <source>
        <dbReference type="EMBL" id="PZA17947.1"/>
    </source>
</evidence>
<keyword evidence="3" id="KW-1185">Reference proteome</keyword>
<dbReference type="RefSeq" id="WP_110523289.1">
    <property type="nucleotide sequence ID" value="NZ_QKOE01000002.1"/>
</dbReference>
<feature type="compositionally biased region" description="Basic and acidic residues" evidence="1">
    <location>
        <begin position="321"/>
        <end position="333"/>
    </location>
</feature>
<dbReference type="Proteomes" id="UP000248259">
    <property type="component" value="Unassembled WGS sequence"/>
</dbReference>
<protein>
    <recommendedName>
        <fullName evidence="4">TIGR02270 family protein</fullName>
    </recommendedName>
</protein>
<organism evidence="2 3">
    <name type="scientific">Parazoarcus communis SWub3 = DSM 12120</name>
    <dbReference type="NCBI Taxonomy" id="1121029"/>
    <lineage>
        <taxon>Bacteria</taxon>
        <taxon>Pseudomonadati</taxon>
        <taxon>Pseudomonadota</taxon>
        <taxon>Betaproteobacteria</taxon>
        <taxon>Rhodocyclales</taxon>
        <taxon>Zoogloeaceae</taxon>
        <taxon>Parazoarcus</taxon>
    </lineage>
</organism>
<dbReference type="AlphaFoldDB" id="A0A323UZP8"/>
<evidence type="ECO:0000313" key="3">
    <source>
        <dbReference type="Proteomes" id="UP000248259"/>
    </source>
</evidence>
<proteinExistence type="predicted"/>
<feature type="region of interest" description="Disordered" evidence="1">
    <location>
        <begin position="313"/>
        <end position="333"/>
    </location>
</feature>
<accession>A0A323UZP8</accession>
<dbReference type="EMBL" id="QKOE01000002">
    <property type="protein sequence ID" value="PZA17947.1"/>
    <property type="molecule type" value="Genomic_DNA"/>
</dbReference>
<evidence type="ECO:0000256" key="1">
    <source>
        <dbReference type="SAM" id="MobiDB-lite"/>
    </source>
</evidence>
<gene>
    <name evidence="2" type="ORF">DNK49_05375</name>
</gene>
<comment type="caution">
    <text evidence="2">The sequence shown here is derived from an EMBL/GenBank/DDBJ whole genome shotgun (WGS) entry which is preliminary data.</text>
</comment>
<reference evidence="2 3" key="1">
    <citation type="submission" date="2018-06" db="EMBL/GenBank/DDBJ databases">
        <title>Azoarcus communis strain SWub3 genome.</title>
        <authorList>
            <person name="Zorraquino Salvo V."/>
            <person name="Toubiana D."/>
            <person name="Blumwald E."/>
        </authorList>
    </citation>
    <scope>NUCLEOTIDE SEQUENCE [LARGE SCALE GENOMIC DNA]</scope>
    <source>
        <strain evidence="2 3">SWub3</strain>
    </source>
</reference>